<reference evidence="2 3" key="1">
    <citation type="journal article" date="2011" name="Proc. Natl. Acad. Sci. U.S.A.">
        <title>Comparative genomics of xylose-fermenting fungi for enhanced biofuel production.</title>
        <authorList>
            <person name="Wohlbach D.J."/>
            <person name="Kuo A."/>
            <person name="Sato T.K."/>
            <person name="Potts K.M."/>
            <person name="Salamov A.A."/>
            <person name="LaButti K.M."/>
            <person name="Sun H."/>
            <person name="Clum A."/>
            <person name="Pangilinan J.L."/>
            <person name="Lindquist E.A."/>
            <person name="Lucas S."/>
            <person name="Lapidus A."/>
            <person name="Jin M."/>
            <person name="Gunawan C."/>
            <person name="Balan V."/>
            <person name="Dale B.E."/>
            <person name="Jeffries T.W."/>
            <person name="Zinkel R."/>
            <person name="Barry K.W."/>
            <person name="Grigoriev I.V."/>
            <person name="Gasch A.P."/>
        </authorList>
    </citation>
    <scope>NUCLEOTIDE SEQUENCE [LARGE SCALE GENOMIC DNA]</scope>
    <source>
        <strain evidence="3">ATCC 10573 / BCRC 21748 / CBS 615 / JCM 9827 / NBRC 10315 / NRRL Y-1498 / VKM Y-70</strain>
    </source>
</reference>
<dbReference type="AlphaFoldDB" id="G3BDT1"/>
<dbReference type="SUPFAM" id="SSF52799">
    <property type="entry name" value="(Phosphotyrosine protein) phosphatases II"/>
    <property type="match status" value="1"/>
</dbReference>
<proteinExistence type="predicted"/>
<sequence length="654" mass="73305">MTSGTSSSSHVSIEEIDVYLGNGVSGTITVPPAARSTESIFSQGLAPPTHKAALIVHGQGGHRNYCYQKQLAHRLANDLGMYSLRIDFRGCGSSADNTDPVKGRVLSQDIEDIQQSAEFLLDGTQNPLGIDFTLSTIVGHSRGSLAMFLWALKQDALAKSEWSSKAIIVPNLVNCSSRYQSHTVYDRYPIRGDDDFDGVEQNVLRHGKFQPVMITKTELVDLAEADLSGLSDLSLDFSVLSIYGLEDHIIPIVDSAHFSNALNRGHLSHRLELIPLADHNFYGAVAIENEDDADTYNPDNLPLNRSGFANFNGIVVDKIVDYLRPENELQRFLHISKNIGHLSRWKQIEGVSNFRDIGGWRITNPRFPLKSPVSGKYYVKHNLMFRCAHMGKITENGLNALKTMGVKAIFDLRSSGETSRDGYPQNLEKHGIKRIHAPVFSEQDYSPQSIAIRYTNLTTSWHTYVDVYDDMLLNGGGAFKTVFEFIRDNKDTPFVFHCTAGKDRTGILAMLILLLVGLDKHTIAKEFELTTIGLKPDHEEIKKNFIKLIEKTKSRMDDPSELEKSIGKGRANWTIYKDGFENLISSRYEAMLSTIEMFNQKFGGIVAYLKKAMGFTDDDILKVYENLMVVNTLGFFKEDTFIEWSHRNSMGPNL</sequence>
<dbReference type="RefSeq" id="XP_006689587.1">
    <property type="nucleotide sequence ID" value="XM_006689524.1"/>
</dbReference>
<dbReference type="OrthoDB" id="449382at2759"/>
<dbReference type="InterPro" id="IPR029058">
    <property type="entry name" value="AB_hydrolase_fold"/>
</dbReference>
<dbReference type="SUPFAM" id="SSF53474">
    <property type="entry name" value="alpha/beta-Hydrolases"/>
    <property type="match status" value="1"/>
</dbReference>
<dbReference type="EMBL" id="GL996528">
    <property type="protein sequence ID" value="EGV60373.1"/>
    <property type="molecule type" value="Genomic_DNA"/>
</dbReference>
<dbReference type="InterPro" id="IPR026893">
    <property type="entry name" value="Tyr/Ser_Pase_IphP-type"/>
</dbReference>
<name>G3BDT1_CANTC</name>
<dbReference type="Gene3D" id="3.90.190.10">
    <property type="entry name" value="Protein tyrosine phosphatase superfamily"/>
    <property type="match status" value="1"/>
</dbReference>
<gene>
    <name evidence="2" type="ORF">CANTEDRAFT_127559</name>
</gene>
<evidence type="ECO:0000259" key="1">
    <source>
        <dbReference type="PROSITE" id="PS50056"/>
    </source>
</evidence>
<accession>G3BDT1</accession>
<dbReference type="PANTHER" id="PTHR31126:SF1">
    <property type="entry name" value="TYROSINE SPECIFIC PROTEIN PHOSPHATASES DOMAIN-CONTAINING PROTEIN"/>
    <property type="match status" value="1"/>
</dbReference>
<dbReference type="PANTHER" id="PTHR31126">
    <property type="entry name" value="TYROSINE-PROTEIN PHOSPHATASE"/>
    <property type="match status" value="1"/>
</dbReference>
<evidence type="ECO:0000313" key="2">
    <source>
        <dbReference type="EMBL" id="EGV60373.1"/>
    </source>
</evidence>
<keyword evidence="3" id="KW-1185">Reference proteome</keyword>
<organism evidence="3">
    <name type="scientific">Candida tenuis (strain ATCC 10573 / BCRC 21748 / CBS 615 / JCM 9827 / NBRC 10315 / NRRL Y-1498 / VKM Y-70)</name>
    <name type="common">Yeast</name>
    <name type="synonym">Yamadazyma tenuis</name>
    <dbReference type="NCBI Taxonomy" id="590646"/>
    <lineage>
        <taxon>Eukaryota</taxon>
        <taxon>Fungi</taxon>
        <taxon>Dikarya</taxon>
        <taxon>Ascomycota</taxon>
        <taxon>Saccharomycotina</taxon>
        <taxon>Pichiomycetes</taxon>
        <taxon>Debaryomycetaceae</taxon>
        <taxon>Yamadazyma</taxon>
    </lineage>
</organism>
<feature type="domain" description="Tyrosine specific protein phosphatases" evidence="1">
    <location>
        <begin position="480"/>
        <end position="542"/>
    </location>
</feature>
<dbReference type="GeneID" id="18249247"/>
<dbReference type="Proteomes" id="UP000000707">
    <property type="component" value="Unassembled WGS sequence"/>
</dbReference>
<dbReference type="PROSITE" id="PS00383">
    <property type="entry name" value="TYR_PHOSPHATASE_1"/>
    <property type="match status" value="1"/>
</dbReference>
<dbReference type="STRING" id="590646.G3BDT1"/>
<protein>
    <recommendedName>
        <fullName evidence="1">Tyrosine specific protein phosphatases domain-containing protein</fullName>
    </recommendedName>
</protein>
<evidence type="ECO:0000313" key="3">
    <source>
        <dbReference type="Proteomes" id="UP000000707"/>
    </source>
</evidence>
<dbReference type="KEGG" id="cten:18249247"/>
<dbReference type="eggNOG" id="KOG4667">
    <property type="taxonomic scope" value="Eukaryota"/>
</dbReference>
<dbReference type="HOGENOM" id="CLU_444876_0_0_1"/>
<dbReference type="PROSITE" id="PS50056">
    <property type="entry name" value="TYR_PHOSPHATASE_2"/>
    <property type="match status" value="1"/>
</dbReference>
<dbReference type="InterPro" id="IPR029021">
    <property type="entry name" value="Prot-tyrosine_phosphatase-like"/>
</dbReference>
<dbReference type="GO" id="GO:0004721">
    <property type="term" value="F:phosphoprotein phosphatase activity"/>
    <property type="evidence" value="ECO:0007669"/>
    <property type="project" value="InterPro"/>
</dbReference>
<dbReference type="InterPro" id="IPR016130">
    <property type="entry name" value="Tyr_Pase_AS"/>
</dbReference>
<dbReference type="InterPro" id="IPR000387">
    <property type="entry name" value="Tyr_Pase_dom"/>
</dbReference>
<dbReference type="Gene3D" id="3.40.50.1820">
    <property type="entry name" value="alpha/beta hydrolase"/>
    <property type="match status" value="1"/>
</dbReference>
<dbReference type="Pfam" id="PF13350">
    <property type="entry name" value="Y_phosphatase3"/>
    <property type="match status" value="1"/>
</dbReference>